<reference evidence="3" key="1">
    <citation type="journal article" date="2017" name="Nat. Commun.">
        <title>The North American bullfrog draft genome provides insight into hormonal regulation of long noncoding RNA.</title>
        <authorList>
            <person name="Hammond S.A."/>
            <person name="Warren R.L."/>
            <person name="Vandervalk B.P."/>
            <person name="Kucuk E."/>
            <person name="Khan H."/>
            <person name="Gibb E.A."/>
            <person name="Pandoh P."/>
            <person name="Kirk H."/>
            <person name="Zhao Y."/>
            <person name="Jones M."/>
            <person name="Mungall A.J."/>
            <person name="Coope R."/>
            <person name="Pleasance S."/>
            <person name="Moore R.A."/>
            <person name="Holt R.A."/>
            <person name="Round J.M."/>
            <person name="Ohora S."/>
            <person name="Walle B.V."/>
            <person name="Veldhoen N."/>
            <person name="Helbing C.C."/>
            <person name="Birol I."/>
        </authorList>
    </citation>
    <scope>NUCLEOTIDE SEQUENCE [LARGE SCALE GENOMIC DNA]</scope>
</reference>
<evidence type="ECO:0000313" key="1">
    <source>
        <dbReference type="EMBL" id="PIO10293.1"/>
    </source>
</evidence>
<reference evidence="2" key="2">
    <citation type="submission" date="2017-08" db="EMBL/GenBank/DDBJ databases">
        <title>Assembly of the North American Bullfrog Genome.</title>
        <authorList>
            <person name="Warren R.L."/>
            <person name="Vandervalk B.P."/>
            <person name="Kucuk E."/>
            <person name="Birol I."/>
            <person name="Helbing C."/>
            <person name="Pandoh P."/>
            <person name="Behsaz B."/>
            <person name="Mohamadi H."/>
            <person name="Chu J."/>
            <person name="Jackman S."/>
            <person name="Hammond S.A."/>
            <person name="Veldhoen N."/>
            <person name="Kirk H."/>
            <person name="Zhao Y."/>
            <person name="Coope R."/>
            <person name="Pleasance S."/>
            <person name="Moore R."/>
            <person name="Holt R."/>
        </authorList>
    </citation>
    <scope>NUCLEOTIDE SEQUENCE</scope>
    <source>
        <strain evidence="2">Bruno</strain>
        <tissue evidence="2">Liver</tissue>
    </source>
</reference>
<dbReference type="AlphaFoldDB" id="A0A2G9QAF7"/>
<evidence type="ECO:0000313" key="2">
    <source>
        <dbReference type="EMBL" id="PIO12587.1"/>
    </source>
</evidence>
<dbReference type="Proteomes" id="UP000228934">
    <property type="component" value="Unassembled WGS sequence"/>
</dbReference>
<dbReference type="EMBL" id="KZ369326">
    <property type="protein sequence ID" value="PIO10293.1"/>
    <property type="molecule type" value="Genomic_DNA"/>
</dbReference>
<organism evidence="2 3">
    <name type="scientific">Aquarana catesbeiana</name>
    <name type="common">American bullfrog</name>
    <name type="synonym">Rana catesbeiana</name>
    <dbReference type="NCBI Taxonomy" id="8400"/>
    <lineage>
        <taxon>Eukaryota</taxon>
        <taxon>Metazoa</taxon>
        <taxon>Chordata</taxon>
        <taxon>Craniata</taxon>
        <taxon>Vertebrata</taxon>
        <taxon>Euteleostomi</taxon>
        <taxon>Amphibia</taxon>
        <taxon>Batrachia</taxon>
        <taxon>Anura</taxon>
        <taxon>Neobatrachia</taxon>
        <taxon>Ranoidea</taxon>
        <taxon>Ranidae</taxon>
        <taxon>Aquarana</taxon>
    </lineage>
</organism>
<name>A0A2G9QAF7_AQUCT</name>
<gene>
    <name evidence="2" type="ORF">AB205_0074450</name>
    <name evidence="1" type="ORF">AB205_0174960</name>
</gene>
<protein>
    <submittedName>
        <fullName evidence="2">Uncharacterized protein</fullName>
    </submittedName>
</protein>
<proteinExistence type="predicted"/>
<evidence type="ECO:0000313" key="3">
    <source>
        <dbReference type="Proteomes" id="UP000228934"/>
    </source>
</evidence>
<dbReference type="EMBL" id="KZ060245">
    <property type="protein sequence ID" value="PIO12587.1"/>
    <property type="molecule type" value="Genomic_DNA"/>
</dbReference>
<sequence length="39" mass="4867">MILRKERWRKCTRFAPHQVMFWLLKAKRQSQLAQTVHKD</sequence>
<accession>A0A2G9QAF7</accession>
<keyword evidence="3" id="KW-1185">Reference proteome</keyword>